<dbReference type="GO" id="GO:0003677">
    <property type="term" value="F:DNA binding"/>
    <property type="evidence" value="ECO:0007669"/>
    <property type="project" value="UniProtKB-KW"/>
</dbReference>
<dbReference type="AlphaFoldDB" id="A0A329K6D6"/>
<dbReference type="PANTHER" id="PTHR44688:SF16">
    <property type="entry name" value="DNA-BINDING TRANSCRIPTIONAL ACTIVATOR DEVR_DOSR"/>
    <property type="match status" value="1"/>
</dbReference>
<keyword evidence="3" id="KW-0804">Transcription</keyword>
<comment type="caution">
    <text evidence="5">The sequence shown here is derived from an EMBL/GenBank/DDBJ whole genome shotgun (WGS) entry which is preliminary data.</text>
</comment>
<dbReference type="InterPro" id="IPR036388">
    <property type="entry name" value="WH-like_DNA-bd_sf"/>
</dbReference>
<dbReference type="Proteomes" id="UP000250347">
    <property type="component" value="Unassembled WGS sequence"/>
</dbReference>
<name>A0A329K6D6_9MYCO</name>
<dbReference type="PANTHER" id="PTHR44688">
    <property type="entry name" value="DNA-BINDING TRANSCRIPTIONAL ACTIVATOR DEVR_DOSR"/>
    <property type="match status" value="1"/>
</dbReference>
<evidence type="ECO:0000256" key="1">
    <source>
        <dbReference type="ARBA" id="ARBA00023015"/>
    </source>
</evidence>
<reference evidence="5 6" key="1">
    <citation type="submission" date="2018-06" db="EMBL/GenBank/DDBJ databases">
        <title>NTM in soil in Japan.</title>
        <authorList>
            <person name="Ohya K."/>
        </authorList>
    </citation>
    <scope>NUCLEOTIDE SEQUENCE [LARGE SCALE GENOMIC DNA]</scope>
    <source>
        <strain evidence="5 6">GF76</strain>
    </source>
</reference>
<evidence type="ECO:0000313" key="5">
    <source>
        <dbReference type="EMBL" id="RAU90372.1"/>
    </source>
</evidence>
<feature type="domain" description="HTH luxR-type" evidence="4">
    <location>
        <begin position="299"/>
        <end position="364"/>
    </location>
</feature>
<dbReference type="PROSITE" id="PS50043">
    <property type="entry name" value="HTH_LUXR_2"/>
    <property type="match status" value="1"/>
</dbReference>
<evidence type="ECO:0000256" key="2">
    <source>
        <dbReference type="ARBA" id="ARBA00023125"/>
    </source>
</evidence>
<evidence type="ECO:0000259" key="4">
    <source>
        <dbReference type="PROSITE" id="PS50043"/>
    </source>
</evidence>
<dbReference type="PRINTS" id="PR00038">
    <property type="entry name" value="HTHLUXR"/>
</dbReference>
<dbReference type="SMART" id="SM00421">
    <property type="entry name" value="HTH_LUXR"/>
    <property type="match status" value="1"/>
</dbReference>
<dbReference type="GO" id="GO:0006355">
    <property type="term" value="P:regulation of DNA-templated transcription"/>
    <property type="evidence" value="ECO:0007669"/>
    <property type="project" value="InterPro"/>
</dbReference>
<dbReference type="InterPro" id="IPR016032">
    <property type="entry name" value="Sig_transdc_resp-reg_C-effctor"/>
</dbReference>
<gene>
    <name evidence="5" type="ORF">DQP58_23550</name>
</gene>
<organism evidence="5 6">
    <name type="scientific">Mycobacterium colombiense</name>
    <dbReference type="NCBI Taxonomy" id="339268"/>
    <lineage>
        <taxon>Bacteria</taxon>
        <taxon>Bacillati</taxon>
        <taxon>Actinomycetota</taxon>
        <taxon>Actinomycetes</taxon>
        <taxon>Mycobacteriales</taxon>
        <taxon>Mycobacteriaceae</taxon>
        <taxon>Mycobacterium</taxon>
        <taxon>Mycobacterium avium complex (MAC)</taxon>
    </lineage>
</organism>
<dbReference type="InterPro" id="IPR000792">
    <property type="entry name" value="Tscrpt_reg_LuxR_C"/>
</dbReference>
<proteinExistence type="predicted"/>
<sequence>MATLDEFSRIVSGVYSAVITPERWDVTMADIGCAFGGVSAALVVSDGATRIIKHAEIPADAAKSYAEHFARLDHVLSAVQSGPVGVVRSGAELMWPYERCEFATDWARPNGFEDGMFVRLSESPSATSLALATPKRSERFDTAENVALAQHLVPHFEQALRMQLHVSDIAHRGSDLAWATENVRQAVVIVAPGSRPIYTNSAAERVLRSDDGLRIRKGRLEAAIRSADAMLQEGIAAALTPRALDIWGGSFVCARPSGRRPYIVHVLPIDQRTVTSPRFGRVIVVIIDPEREPEPPAMLLRRLYGLTKSEVQIALMVTRGEGLKPIAEELSVSITTVKTHLRHVFEKTGTHRQPELVRLVLSLAPLYG</sequence>
<dbReference type="EMBL" id="QMEU01000126">
    <property type="protein sequence ID" value="RAU90372.1"/>
    <property type="molecule type" value="Genomic_DNA"/>
</dbReference>
<evidence type="ECO:0000256" key="3">
    <source>
        <dbReference type="ARBA" id="ARBA00023163"/>
    </source>
</evidence>
<dbReference type="RefSeq" id="WP_112710567.1">
    <property type="nucleotide sequence ID" value="NZ_QMEU01000126.1"/>
</dbReference>
<dbReference type="SUPFAM" id="SSF46894">
    <property type="entry name" value="C-terminal effector domain of the bipartite response regulators"/>
    <property type="match status" value="1"/>
</dbReference>
<evidence type="ECO:0000313" key="6">
    <source>
        <dbReference type="Proteomes" id="UP000250347"/>
    </source>
</evidence>
<protein>
    <submittedName>
        <fullName evidence="5">LuxR family transcriptional regulator</fullName>
    </submittedName>
</protein>
<dbReference type="Pfam" id="PF00196">
    <property type="entry name" value="GerE"/>
    <property type="match status" value="1"/>
</dbReference>
<keyword evidence="1" id="KW-0805">Transcription regulation</keyword>
<dbReference type="Gene3D" id="1.10.10.10">
    <property type="entry name" value="Winged helix-like DNA-binding domain superfamily/Winged helix DNA-binding domain"/>
    <property type="match status" value="1"/>
</dbReference>
<accession>A0A329K6D6</accession>
<dbReference type="CDD" id="cd06170">
    <property type="entry name" value="LuxR_C_like"/>
    <property type="match status" value="1"/>
</dbReference>
<keyword evidence="2" id="KW-0238">DNA-binding</keyword>